<organism evidence="4">
    <name type="scientific">uncultured bacterium fCS1</name>
    <dbReference type="NCBI Taxonomy" id="585280"/>
    <lineage>
        <taxon>Bacteria</taxon>
        <taxon>environmental samples</taxon>
    </lineage>
</organism>
<dbReference type="InterPro" id="IPR013783">
    <property type="entry name" value="Ig-like_fold"/>
</dbReference>
<evidence type="ECO:0000256" key="2">
    <source>
        <dbReference type="ARBA" id="ARBA00023157"/>
    </source>
</evidence>
<keyword evidence="4" id="KW-0326">Glycosidase</keyword>
<dbReference type="InterPro" id="IPR006558">
    <property type="entry name" value="LamG-like"/>
</dbReference>
<keyword evidence="2" id="KW-1015">Disulfide bond</keyword>
<dbReference type="AlphaFoldDB" id="C3U0P6"/>
<evidence type="ECO:0000259" key="3">
    <source>
        <dbReference type="SMART" id="SM00560"/>
    </source>
</evidence>
<dbReference type="Pfam" id="PF13385">
    <property type="entry name" value="Laminin_G_3"/>
    <property type="match status" value="1"/>
</dbReference>
<dbReference type="GO" id="GO:0016798">
    <property type="term" value="F:hydrolase activity, acting on glycosyl bonds"/>
    <property type="evidence" value="ECO:0007669"/>
    <property type="project" value="UniProtKB-KW"/>
</dbReference>
<sequence length="645" mass="65947">MVEFYNRGGNATGTIGTDSSGFAGSPSNLHADIRPLGLAEFEKAALVTFLKTALLDDRVLYERAPFDHPELPLTNGTEVVLVPAVGSGGRPQPLPTFEEVLVLGDFGFSPTVALSMSATTFTAPATIGLTATTTGTISKVEFFNGANLLATVNAGPYVFSWTNVPVGTYSVTAKATATDGQTATTAATIITVTAAPTVALSVSATTFTAPATIGFTATTTGTISKVEFFNGANLLATVNAGPYVFSWTNVPVGTYPVTARATATDGQTATTAATIITVTAAPTVALSVPATTFTAPATITLTATTTGTISKVEFFNGANLLATVNAGPYVFSWTNVPVGTYSVTAKATATSGLTATSAVTVITVSTTPTGPVSAGLWPLDSVAANQTPDTSGNNNAGNVTGGYTLVPGTIGQAIQFNPATGGALTQRSVIDPTKSFTVALWVNMTHHDGSTQTFVSLPATNVSNFYLQLAGWYNGGFALDMYGSDSTSAAETVAASTTIPIPNRWYHLAAVYDAVAQQVSIYVDGRRESQVSAAGTFANSKPLAFGYSVYAGNRSDGNDARLDDIRVYSSALSAADIVAVISGAPAPAAPTVALFTPNSSLAAPATINLSATASTSDGSITQVEFYNGPALLFTDASAPYAYTWA</sequence>
<dbReference type="InterPro" id="IPR013320">
    <property type="entry name" value="ConA-like_dom_sf"/>
</dbReference>
<reference evidence="4" key="1">
    <citation type="journal article" date="2009" name="Appl. Environ. Microbiol.">
        <title>Rapid identification of genes encoding DNA polymerases by function-based screening of metagenomic libraries derived from glacial ice.</title>
        <authorList>
            <person name="Simon C."/>
            <person name="Herath J."/>
            <person name="Rockstroh S."/>
            <person name="Daniel R."/>
        </authorList>
    </citation>
    <scope>NUCLEOTIDE SEQUENCE</scope>
</reference>
<feature type="domain" description="LamG-like jellyroll fold" evidence="3">
    <location>
        <begin position="434"/>
        <end position="575"/>
    </location>
</feature>
<dbReference type="SUPFAM" id="SSF49899">
    <property type="entry name" value="Concanavalin A-like lectins/glucanases"/>
    <property type="match status" value="1"/>
</dbReference>
<dbReference type="Gene3D" id="2.60.120.200">
    <property type="match status" value="1"/>
</dbReference>
<protein>
    <submittedName>
        <fullName evidence="4">Beta-glycosidase-like protein</fullName>
    </submittedName>
</protein>
<keyword evidence="4" id="KW-0378">Hydrolase</keyword>
<keyword evidence="1" id="KW-0732">Signal</keyword>
<dbReference type="EMBL" id="FJ384795">
    <property type="protein sequence ID" value="ACL37086.1"/>
    <property type="molecule type" value="Genomic_DNA"/>
</dbReference>
<dbReference type="Pfam" id="PF17957">
    <property type="entry name" value="Big_7"/>
    <property type="match status" value="4"/>
</dbReference>
<proteinExistence type="predicted"/>
<dbReference type="Gene3D" id="2.60.40.10">
    <property type="entry name" value="Immunoglobulins"/>
    <property type="match status" value="4"/>
</dbReference>
<feature type="non-terminal residue" evidence="4">
    <location>
        <position position="645"/>
    </location>
</feature>
<evidence type="ECO:0000313" key="4">
    <source>
        <dbReference type="EMBL" id="ACL37086.1"/>
    </source>
</evidence>
<evidence type="ECO:0000256" key="1">
    <source>
        <dbReference type="ARBA" id="ARBA00022729"/>
    </source>
</evidence>
<accession>C3U0P6</accession>
<dbReference type="SMART" id="SM00560">
    <property type="entry name" value="LamGL"/>
    <property type="match status" value="1"/>
</dbReference>
<name>C3U0P6_9BACT</name>